<sequence length="100" mass="10429">MSLGPQAWHGPPQHEEFAVEGRPAEEAARLRLGVRIAVVWFLYVVVAALAPGGYGARVVGPVSFGVALAVVPFAVGVHALVVYGRRVDRLGPRSDAGSGS</sequence>
<protein>
    <recommendedName>
        <fullName evidence="5">DUF485 domain-containing protein</fullName>
    </recommendedName>
</protein>
<keyword evidence="2" id="KW-1133">Transmembrane helix</keyword>
<proteinExistence type="predicted"/>
<keyword evidence="2" id="KW-0812">Transmembrane</keyword>
<evidence type="ECO:0000256" key="1">
    <source>
        <dbReference type="SAM" id="MobiDB-lite"/>
    </source>
</evidence>
<reference evidence="3 4" key="1">
    <citation type="submission" date="2024-01" db="EMBL/GenBank/DDBJ databases">
        <title>Genome mining of biosynthetic gene clusters to explore secondary metabolites of Streptomyces sp.</title>
        <authorList>
            <person name="Baig A."/>
            <person name="Ajitkumar Shintre N."/>
            <person name="Kumar H."/>
            <person name="Anbarasu A."/>
            <person name="Ramaiah S."/>
        </authorList>
    </citation>
    <scope>NUCLEOTIDE SEQUENCE [LARGE SCALE GENOMIC DNA]</scope>
    <source>
        <strain evidence="3 4">A57</strain>
    </source>
</reference>
<organism evidence="3 4">
    <name type="scientific">Streptomyces broussonetiae</name>
    <dbReference type="NCBI Taxonomy" id="2686304"/>
    <lineage>
        <taxon>Bacteria</taxon>
        <taxon>Bacillati</taxon>
        <taxon>Actinomycetota</taxon>
        <taxon>Actinomycetes</taxon>
        <taxon>Kitasatosporales</taxon>
        <taxon>Streptomycetaceae</taxon>
        <taxon>Streptomyces</taxon>
    </lineage>
</organism>
<evidence type="ECO:0000313" key="3">
    <source>
        <dbReference type="EMBL" id="MFB8773339.1"/>
    </source>
</evidence>
<name>A0ABV5E929_9ACTN</name>
<keyword evidence="4" id="KW-1185">Reference proteome</keyword>
<feature type="transmembrane region" description="Helical" evidence="2">
    <location>
        <begin position="62"/>
        <end position="83"/>
    </location>
</feature>
<evidence type="ECO:0000256" key="2">
    <source>
        <dbReference type="SAM" id="Phobius"/>
    </source>
</evidence>
<dbReference type="RefSeq" id="WP_376732194.1">
    <property type="nucleotide sequence ID" value="NZ_JAYMRP010000007.1"/>
</dbReference>
<dbReference type="Proteomes" id="UP001585080">
    <property type="component" value="Unassembled WGS sequence"/>
</dbReference>
<gene>
    <name evidence="3" type="ORF">VSS16_11450</name>
</gene>
<keyword evidence="2" id="KW-0472">Membrane</keyword>
<evidence type="ECO:0008006" key="5">
    <source>
        <dbReference type="Google" id="ProtNLM"/>
    </source>
</evidence>
<feature type="transmembrane region" description="Helical" evidence="2">
    <location>
        <begin position="32"/>
        <end position="50"/>
    </location>
</feature>
<evidence type="ECO:0000313" key="4">
    <source>
        <dbReference type="Proteomes" id="UP001585080"/>
    </source>
</evidence>
<dbReference type="EMBL" id="JAYMRP010000007">
    <property type="protein sequence ID" value="MFB8773339.1"/>
    <property type="molecule type" value="Genomic_DNA"/>
</dbReference>
<comment type="caution">
    <text evidence="3">The sequence shown here is derived from an EMBL/GenBank/DDBJ whole genome shotgun (WGS) entry which is preliminary data.</text>
</comment>
<feature type="region of interest" description="Disordered" evidence="1">
    <location>
        <begin position="1"/>
        <end position="20"/>
    </location>
</feature>
<accession>A0ABV5E929</accession>